<dbReference type="Proteomes" id="UP001186974">
    <property type="component" value="Unassembled WGS sequence"/>
</dbReference>
<keyword evidence="2" id="KW-1185">Reference proteome</keyword>
<feature type="non-terminal residue" evidence="1">
    <location>
        <position position="58"/>
    </location>
</feature>
<gene>
    <name evidence="1" type="ORF">LTS18_002764</name>
</gene>
<name>A0ACC3DUQ0_9PEZI</name>
<protein>
    <submittedName>
        <fullName evidence="1">Uncharacterized protein</fullName>
    </submittedName>
</protein>
<proteinExistence type="predicted"/>
<evidence type="ECO:0000313" key="2">
    <source>
        <dbReference type="Proteomes" id="UP001186974"/>
    </source>
</evidence>
<comment type="caution">
    <text evidence="1">The sequence shown here is derived from an EMBL/GenBank/DDBJ whole genome shotgun (WGS) entry which is preliminary data.</text>
</comment>
<accession>A0ACC3DUQ0</accession>
<dbReference type="EMBL" id="JAWDJW010000664">
    <property type="protein sequence ID" value="KAK3080244.1"/>
    <property type="molecule type" value="Genomic_DNA"/>
</dbReference>
<evidence type="ECO:0000313" key="1">
    <source>
        <dbReference type="EMBL" id="KAK3080244.1"/>
    </source>
</evidence>
<sequence>MNKRPARSQSGEDAYRQRKRQRIEDSSNAPSHAEEIFSAKQLSSLVSFKQDDAPQSRY</sequence>
<organism evidence="1 2">
    <name type="scientific">Coniosporium uncinatum</name>
    <dbReference type="NCBI Taxonomy" id="93489"/>
    <lineage>
        <taxon>Eukaryota</taxon>
        <taxon>Fungi</taxon>
        <taxon>Dikarya</taxon>
        <taxon>Ascomycota</taxon>
        <taxon>Pezizomycotina</taxon>
        <taxon>Dothideomycetes</taxon>
        <taxon>Dothideomycetes incertae sedis</taxon>
        <taxon>Coniosporium</taxon>
    </lineage>
</organism>
<reference evidence="1" key="1">
    <citation type="submission" date="2024-09" db="EMBL/GenBank/DDBJ databases">
        <title>Black Yeasts Isolated from many extreme environments.</title>
        <authorList>
            <person name="Coleine C."/>
            <person name="Stajich J.E."/>
            <person name="Selbmann L."/>
        </authorList>
    </citation>
    <scope>NUCLEOTIDE SEQUENCE</scope>
    <source>
        <strain evidence="1">CCFEE 5737</strain>
    </source>
</reference>